<evidence type="ECO:0000256" key="6">
    <source>
        <dbReference type="ARBA" id="ARBA00023136"/>
    </source>
</evidence>
<dbReference type="PANTHER" id="PTHR30193">
    <property type="entry name" value="ABC TRANSPORTER PERMEASE PROTEIN"/>
    <property type="match status" value="1"/>
</dbReference>
<feature type="transmembrane region" description="Helical" evidence="7">
    <location>
        <begin position="136"/>
        <end position="157"/>
    </location>
</feature>
<dbReference type="CDD" id="cd06261">
    <property type="entry name" value="TM_PBP2"/>
    <property type="match status" value="1"/>
</dbReference>
<dbReference type="AlphaFoldDB" id="A0A3A5M4N9"/>
<accession>A0A3A5M4N9</accession>
<feature type="domain" description="ABC transmembrane type-1" evidence="9">
    <location>
        <begin position="99"/>
        <end position="311"/>
    </location>
</feature>
<evidence type="ECO:0000256" key="4">
    <source>
        <dbReference type="ARBA" id="ARBA00022692"/>
    </source>
</evidence>
<comment type="subcellular location">
    <subcellularLocation>
        <location evidence="1 7">Cell membrane</location>
        <topology evidence="1 7">Multi-pass membrane protein</topology>
    </subcellularLocation>
</comment>
<keyword evidence="4 7" id="KW-0812">Transmembrane</keyword>
<keyword evidence="6 7" id="KW-0472">Membrane</keyword>
<evidence type="ECO:0000256" key="7">
    <source>
        <dbReference type="RuleBase" id="RU363032"/>
    </source>
</evidence>
<feature type="region of interest" description="Disordered" evidence="8">
    <location>
        <begin position="1"/>
        <end position="28"/>
    </location>
</feature>
<keyword evidence="3" id="KW-1003">Cell membrane</keyword>
<dbReference type="Gene3D" id="1.10.3720.10">
    <property type="entry name" value="MetI-like"/>
    <property type="match status" value="1"/>
</dbReference>
<feature type="transmembrane region" description="Helical" evidence="7">
    <location>
        <begin position="185"/>
        <end position="212"/>
    </location>
</feature>
<feature type="transmembrane region" description="Helical" evidence="7">
    <location>
        <begin position="233"/>
        <end position="255"/>
    </location>
</feature>
<dbReference type="InterPro" id="IPR035906">
    <property type="entry name" value="MetI-like_sf"/>
</dbReference>
<evidence type="ECO:0000256" key="5">
    <source>
        <dbReference type="ARBA" id="ARBA00022989"/>
    </source>
</evidence>
<feature type="transmembrane region" description="Helical" evidence="7">
    <location>
        <begin position="43"/>
        <end position="66"/>
    </location>
</feature>
<feature type="compositionally biased region" description="Basic and acidic residues" evidence="8">
    <location>
        <begin position="1"/>
        <end position="11"/>
    </location>
</feature>
<evidence type="ECO:0000256" key="2">
    <source>
        <dbReference type="ARBA" id="ARBA00022448"/>
    </source>
</evidence>
<evidence type="ECO:0000313" key="10">
    <source>
        <dbReference type="EMBL" id="RJT77968.1"/>
    </source>
</evidence>
<evidence type="ECO:0000259" key="9">
    <source>
        <dbReference type="PROSITE" id="PS50928"/>
    </source>
</evidence>
<dbReference type="OrthoDB" id="3362513at2"/>
<dbReference type="Proteomes" id="UP000272560">
    <property type="component" value="Unassembled WGS sequence"/>
</dbReference>
<evidence type="ECO:0000256" key="1">
    <source>
        <dbReference type="ARBA" id="ARBA00004651"/>
    </source>
</evidence>
<organism evidence="10 11">
    <name type="scientific">Arthrobacter cheniae</name>
    <dbReference type="NCBI Taxonomy" id="1258888"/>
    <lineage>
        <taxon>Bacteria</taxon>
        <taxon>Bacillati</taxon>
        <taxon>Actinomycetota</taxon>
        <taxon>Actinomycetes</taxon>
        <taxon>Micrococcales</taxon>
        <taxon>Micrococcaceae</taxon>
        <taxon>Arthrobacter</taxon>
    </lineage>
</organism>
<evidence type="ECO:0000256" key="3">
    <source>
        <dbReference type="ARBA" id="ARBA00022475"/>
    </source>
</evidence>
<dbReference type="InterPro" id="IPR051393">
    <property type="entry name" value="ABC_transporter_permease"/>
</dbReference>
<dbReference type="RefSeq" id="WP_120149581.1">
    <property type="nucleotide sequence ID" value="NZ_QZVT01000007.1"/>
</dbReference>
<feature type="transmembrane region" description="Helical" evidence="7">
    <location>
        <begin position="103"/>
        <end position="124"/>
    </location>
</feature>
<dbReference type="InterPro" id="IPR000515">
    <property type="entry name" value="MetI-like"/>
</dbReference>
<protein>
    <submittedName>
        <fullName evidence="10">Sugar ABC transporter permease</fullName>
    </submittedName>
</protein>
<keyword evidence="11" id="KW-1185">Reference proteome</keyword>
<dbReference type="PANTHER" id="PTHR30193:SF41">
    <property type="entry name" value="DIACETYLCHITOBIOSE UPTAKE SYSTEM PERMEASE PROTEIN NGCF"/>
    <property type="match status" value="1"/>
</dbReference>
<sequence length="322" mass="34782">MSADTSAREESTDCTGPPPSPADTYAVRSGKPSHRQLATLTSYGFLGPNLILLGIFLFLPLGWAFLISFQESNGFGASGWVGLENYQRLATDPTFWQSALNTAVFTLITVPLSLALGLGLAVLMNSVLPGRKLFRTLIYLPMVISGVATALMGVLLFDEATGIVNKLLREGGLGGIPWQSQGSAAFASIVLVTLWIRVGFNMVIYLAGLQGISPELYEAARLEGASSWQQFRYLTVPLVGPSTFFLLIMDVIYSFQVFDTIFVMTGGGPGRSTSVLVTYAYENGFVTRDQSYAAAIGIVIFLLTLIFTAIQWRGNRSRDTAG</sequence>
<name>A0A3A5M4N9_9MICC</name>
<comment type="caution">
    <text evidence="10">The sequence shown here is derived from an EMBL/GenBank/DDBJ whole genome shotgun (WGS) entry which is preliminary data.</text>
</comment>
<dbReference type="GO" id="GO:0005886">
    <property type="term" value="C:plasma membrane"/>
    <property type="evidence" value="ECO:0007669"/>
    <property type="project" value="UniProtKB-SubCell"/>
</dbReference>
<proteinExistence type="inferred from homology"/>
<keyword evidence="2 7" id="KW-0813">Transport</keyword>
<dbReference type="SUPFAM" id="SSF161098">
    <property type="entry name" value="MetI-like"/>
    <property type="match status" value="1"/>
</dbReference>
<dbReference type="PROSITE" id="PS50928">
    <property type="entry name" value="ABC_TM1"/>
    <property type="match status" value="1"/>
</dbReference>
<evidence type="ECO:0000256" key="8">
    <source>
        <dbReference type="SAM" id="MobiDB-lite"/>
    </source>
</evidence>
<reference evidence="10 11" key="1">
    <citation type="submission" date="2018-09" db="EMBL/GenBank/DDBJ databases">
        <title>Novel species of Arthrobacter.</title>
        <authorList>
            <person name="Liu Q."/>
            <person name="Xin Y.-H."/>
        </authorList>
    </citation>
    <scope>NUCLEOTIDE SEQUENCE [LARGE SCALE GENOMIC DNA]</scope>
    <source>
        <strain evidence="10 11">Hz2</strain>
    </source>
</reference>
<evidence type="ECO:0000313" key="11">
    <source>
        <dbReference type="Proteomes" id="UP000272560"/>
    </source>
</evidence>
<dbReference type="Pfam" id="PF00528">
    <property type="entry name" value="BPD_transp_1"/>
    <property type="match status" value="1"/>
</dbReference>
<dbReference type="EMBL" id="QZVT01000007">
    <property type="protein sequence ID" value="RJT77968.1"/>
    <property type="molecule type" value="Genomic_DNA"/>
</dbReference>
<dbReference type="GO" id="GO:0055085">
    <property type="term" value="P:transmembrane transport"/>
    <property type="evidence" value="ECO:0007669"/>
    <property type="project" value="InterPro"/>
</dbReference>
<feature type="transmembrane region" description="Helical" evidence="7">
    <location>
        <begin position="291"/>
        <end position="310"/>
    </location>
</feature>
<keyword evidence="5 7" id="KW-1133">Transmembrane helix</keyword>
<gene>
    <name evidence="10" type="ORF">D6T63_13490</name>
</gene>
<comment type="similarity">
    <text evidence="7">Belongs to the binding-protein-dependent transport system permease family.</text>
</comment>